<organism evidence="2 3">
    <name type="scientific">Wickerhamomyces mucosus</name>
    <dbReference type="NCBI Taxonomy" id="1378264"/>
    <lineage>
        <taxon>Eukaryota</taxon>
        <taxon>Fungi</taxon>
        <taxon>Dikarya</taxon>
        <taxon>Ascomycota</taxon>
        <taxon>Saccharomycotina</taxon>
        <taxon>Saccharomycetes</taxon>
        <taxon>Phaffomycetales</taxon>
        <taxon>Wickerhamomycetaceae</taxon>
        <taxon>Wickerhamomyces</taxon>
    </lineage>
</organism>
<feature type="compositionally biased region" description="Polar residues" evidence="1">
    <location>
        <begin position="1"/>
        <end position="12"/>
    </location>
</feature>
<accession>A0A9P8PF78</accession>
<dbReference type="AlphaFoldDB" id="A0A9P8PF78"/>
<gene>
    <name evidence="2" type="ORF">WICMUC_004762</name>
</gene>
<feature type="region of interest" description="Disordered" evidence="1">
    <location>
        <begin position="1"/>
        <end position="22"/>
    </location>
</feature>
<dbReference type="Proteomes" id="UP000769528">
    <property type="component" value="Unassembled WGS sequence"/>
</dbReference>
<evidence type="ECO:0000313" key="3">
    <source>
        <dbReference type="Proteomes" id="UP000769528"/>
    </source>
</evidence>
<name>A0A9P8PF78_9ASCO</name>
<feature type="compositionally biased region" description="Basic and acidic residues" evidence="1">
    <location>
        <begin position="92"/>
        <end position="116"/>
    </location>
</feature>
<protein>
    <submittedName>
        <fullName evidence="2">Uncharacterized protein</fullName>
    </submittedName>
</protein>
<proteinExistence type="predicted"/>
<reference evidence="2" key="2">
    <citation type="submission" date="2021-01" db="EMBL/GenBank/DDBJ databases">
        <authorList>
            <person name="Schikora-Tamarit M.A."/>
        </authorList>
    </citation>
    <scope>NUCLEOTIDE SEQUENCE</scope>
    <source>
        <strain evidence="2">CBS6341</strain>
    </source>
</reference>
<evidence type="ECO:0000256" key="1">
    <source>
        <dbReference type="SAM" id="MobiDB-lite"/>
    </source>
</evidence>
<comment type="caution">
    <text evidence="2">The sequence shown here is derived from an EMBL/GenBank/DDBJ whole genome shotgun (WGS) entry which is preliminary data.</text>
</comment>
<reference evidence="2" key="1">
    <citation type="journal article" date="2021" name="Open Biol.">
        <title>Shared evolutionary footprints suggest mitochondrial oxidative damage underlies multiple complex I losses in fungi.</title>
        <authorList>
            <person name="Schikora-Tamarit M.A."/>
            <person name="Marcet-Houben M."/>
            <person name="Nosek J."/>
            <person name="Gabaldon T."/>
        </authorList>
    </citation>
    <scope>NUCLEOTIDE SEQUENCE</scope>
    <source>
        <strain evidence="2">CBS6341</strain>
    </source>
</reference>
<feature type="compositionally biased region" description="Low complexity" evidence="1">
    <location>
        <begin position="13"/>
        <end position="22"/>
    </location>
</feature>
<sequence length="116" mass="13040">MGVVASQNSDITSNSEFNNINTHNINENTDIVHPLLSPQNLKTTASTIMTDHNSKTNESLQDITMSGTSSTNLIQEQSQGHEQRRRSTIILTEDHELEKSTHLPQDHHQEVPDQQQ</sequence>
<evidence type="ECO:0000313" key="2">
    <source>
        <dbReference type="EMBL" id="KAH3671188.1"/>
    </source>
</evidence>
<feature type="compositionally biased region" description="Polar residues" evidence="1">
    <location>
        <begin position="66"/>
        <end position="80"/>
    </location>
</feature>
<feature type="region of interest" description="Disordered" evidence="1">
    <location>
        <begin position="66"/>
        <end position="116"/>
    </location>
</feature>
<keyword evidence="3" id="KW-1185">Reference proteome</keyword>
<dbReference type="EMBL" id="JAEUBF010001286">
    <property type="protein sequence ID" value="KAH3671188.1"/>
    <property type="molecule type" value="Genomic_DNA"/>
</dbReference>